<evidence type="ECO:0000313" key="1">
    <source>
        <dbReference type="Proteomes" id="UP000515161"/>
    </source>
</evidence>
<dbReference type="KEGG" id="gacu:117548715"/>
<reference evidence="2" key="1">
    <citation type="submission" date="2025-08" db="UniProtKB">
        <authorList>
            <consortium name="RefSeq"/>
        </authorList>
    </citation>
    <scope>IDENTIFICATION</scope>
</reference>
<dbReference type="GeneID" id="117548715"/>
<keyword evidence="1" id="KW-1185">Reference proteome</keyword>
<proteinExistence type="predicted"/>
<gene>
    <name evidence="2" type="primary">LOC117548715</name>
</gene>
<accession>A0A6P8UIJ3</accession>
<dbReference type="Proteomes" id="UP000515161">
    <property type="component" value="Unplaced"/>
</dbReference>
<name>A0A6P8UIJ3_GYMAC</name>
<dbReference type="AlphaFoldDB" id="A0A6P8UIJ3"/>
<dbReference type="RefSeq" id="XP_034076026.1">
    <property type="nucleotide sequence ID" value="XM_034220135.1"/>
</dbReference>
<dbReference type="PANTHER" id="PTHR33332">
    <property type="entry name" value="REVERSE TRANSCRIPTASE DOMAIN-CONTAINING PROTEIN"/>
    <property type="match status" value="1"/>
</dbReference>
<dbReference type="OrthoDB" id="6741802at2759"/>
<protein>
    <submittedName>
        <fullName evidence="2">Uncharacterized protein LOC117548715</fullName>
    </submittedName>
</protein>
<dbReference type="InParanoid" id="A0A6P8UIJ3"/>
<feature type="non-terminal residue" evidence="2">
    <location>
        <position position="391"/>
    </location>
</feature>
<organism evidence="1 2">
    <name type="scientific">Gymnodraco acuticeps</name>
    <name type="common">Antarctic dragonfish</name>
    <dbReference type="NCBI Taxonomy" id="8218"/>
    <lineage>
        <taxon>Eukaryota</taxon>
        <taxon>Metazoa</taxon>
        <taxon>Chordata</taxon>
        <taxon>Craniata</taxon>
        <taxon>Vertebrata</taxon>
        <taxon>Euteleostomi</taxon>
        <taxon>Actinopterygii</taxon>
        <taxon>Neopterygii</taxon>
        <taxon>Teleostei</taxon>
        <taxon>Neoteleostei</taxon>
        <taxon>Acanthomorphata</taxon>
        <taxon>Eupercaria</taxon>
        <taxon>Perciformes</taxon>
        <taxon>Notothenioidei</taxon>
        <taxon>Bathydraconidae</taxon>
        <taxon>Gymnodraco</taxon>
    </lineage>
</organism>
<evidence type="ECO:0000313" key="2">
    <source>
        <dbReference type="RefSeq" id="XP_034076026.1"/>
    </source>
</evidence>
<sequence length="391" mass="43367">MNAEEWKVSSCECAGTEHVVLYSDTCGGQNRNAGVSAMCLHAVNTLPISIIDHTFMESGQSKMECDSVHAAIETDRKKRPLYSSEGYYTLSAAFDTVNHQILLRTLQALGVSGSALSLLTSYLKDRTYRVVAHISACLADISQWMSDHHLKLNLDKTELLFLPGKDCPTLDLTINIGTSVVSPTQTARNLGCVGVTLDNNLSFTANIAATTRCCRYTLYNIRRMRPQLTQKVTQVLVQALVISRLDYCNSLLAGLPACAIRPLQLIQNAAACLVFNLPKFSHTTPLLRSLHWLPITARIHFKTMVLAYHAANGSGHSYIQDMVKPYTPARALRSASTKRLAAPSLRRGPKFPSAKTRGFAILAPKWWNELPIDIRTADSLHTFRRRMKTHL</sequence>